<dbReference type="GO" id="GO:0008233">
    <property type="term" value="F:peptidase activity"/>
    <property type="evidence" value="ECO:0007669"/>
    <property type="project" value="UniProtKB-KW"/>
</dbReference>
<proteinExistence type="predicted"/>
<dbReference type="STRING" id="260552.Mag101_09540"/>
<evidence type="ECO:0000256" key="7">
    <source>
        <dbReference type="PIRSR" id="PIRSR600246-3"/>
    </source>
</evidence>
<gene>
    <name evidence="8" type="ORF">Mag101_09540</name>
</gene>
<feature type="active site" description="Nucleophile" evidence="5">
    <location>
        <position position="195"/>
    </location>
</feature>
<evidence type="ECO:0000256" key="2">
    <source>
        <dbReference type="ARBA" id="ARBA00022801"/>
    </source>
</evidence>
<dbReference type="InterPro" id="IPR000246">
    <property type="entry name" value="Peptidase_T2"/>
</dbReference>
<dbReference type="CDD" id="cd04701">
    <property type="entry name" value="Asparaginase_2"/>
    <property type="match status" value="1"/>
</dbReference>
<keyword evidence="3" id="KW-0068">Autocatalytic cleavage</keyword>
<dbReference type="Pfam" id="PF01112">
    <property type="entry name" value="Asparaginase_2"/>
    <property type="match status" value="1"/>
</dbReference>
<feature type="binding site" evidence="6">
    <location>
        <begin position="223"/>
        <end position="226"/>
    </location>
    <ligand>
        <name>substrate</name>
    </ligand>
</feature>
<evidence type="ECO:0000256" key="6">
    <source>
        <dbReference type="PIRSR" id="PIRSR600246-2"/>
    </source>
</evidence>
<reference evidence="8" key="1">
    <citation type="submission" date="2017-02" db="EMBL/GenBank/DDBJ databases">
        <title>Genome of Microbulbifer agarilyticus GP101.</title>
        <authorList>
            <person name="Jung J."/>
            <person name="Bae S.S."/>
            <person name="Baek K."/>
        </authorList>
    </citation>
    <scope>NUCLEOTIDE SEQUENCE [LARGE SCALE GENOMIC DNA]</scope>
    <source>
        <strain evidence="8">GP101</strain>
    </source>
</reference>
<dbReference type="GO" id="GO:0006508">
    <property type="term" value="P:proteolysis"/>
    <property type="evidence" value="ECO:0007669"/>
    <property type="project" value="UniProtKB-KW"/>
</dbReference>
<evidence type="ECO:0000256" key="1">
    <source>
        <dbReference type="ARBA" id="ARBA00022670"/>
    </source>
</evidence>
<organism evidence="8 9">
    <name type="scientific">Microbulbifer agarilyticus</name>
    <dbReference type="NCBI Taxonomy" id="260552"/>
    <lineage>
        <taxon>Bacteria</taxon>
        <taxon>Pseudomonadati</taxon>
        <taxon>Pseudomonadota</taxon>
        <taxon>Gammaproteobacteria</taxon>
        <taxon>Cellvibrionales</taxon>
        <taxon>Microbulbiferaceae</taxon>
        <taxon>Microbulbifer</taxon>
    </lineage>
</organism>
<dbReference type="FunFam" id="3.60.20.30:FF:000001">
    <property type="entry name" value="Isoaspartyl peptidase/L-asparaginase"/>
    <property type="match status" value="1"/>
</dbReference>
<evidence type="ECO:0000256" key="4">
    <source>
        <dbReference type="ARBA" id="ARBA00069124"/>
    </source>
</evidence>
<dbReference type="KEGG" id="maga:Mag101_09540"/>
<keyword evidence="2" id="KW-0378">Hydrolase</keyword>
<dbReference type="Gene3D" id="3.60.20.30">
    <property type="entry name" value="(Glycosyl)asparaginase"/>
    <property type="match status" value="1"/>
</dbReference>
<dbReference type="OrthoDB" id="9780217at2"/>
<dbReference type="AlphaFoldDB" id="A0A1Q2M5Q0"/>
<dbReference type="PANTHER" id="PTHR10188:SF6">
    <property type="entry name" value="N(4)-(BETA-N-ACETYLGLUCOSAMINYL)-L-ASPARAGINASE"/>
    <property type="match status" value="1"/>
</dbReference>
<feature type="binding site" evidence="6">
    <location>
        <begin position="246"/>
        <end position="249"/>
    </location>
    <ligand>
        <name>substrate</name>
    </ligand>
</feature>
<dbReference type="PANTHER" id="PTHR10188">
    <property type="entry name" value="L-ASPARAGINASE"/>
    <property type="match status" value="1"/>
</dbReference>
<dbReference type="Proteomes" id="UP000188219">
    <property type="component" value="Chromosome"/>
</dbReference>
<evidence type="ECO:0000256" key="3">
    <source>
        <dbReference type="ARBA" id="ARBA00022813"/>
    </source>
</evidence>
<evidence type="ECO:0000313" key="8">
    <source>
        <dbReference type="EMBL" id="AQQ67858.1"/>
    </source>
</evidence>
<dbReference type="eggNOG" id="COG1446">
    <property type="taxonomic scope" value="Bacteria"/>
</dbReference>
<dbReference type="InterPro" id="IPR029055">
    <property type="entry name" value="Ntn_hydrolases_N"/>
</dbReference>
<dbReference type="GO" id="GO:0016811">
    <property type="term" value="F:hydrolase activity, acting on carbon-nitrogen (but not peptide) bonds, in linear amides"/>
    <property type="evidence" value="ECO:0007669"/>
    <property type="project" value="UniProtKB-ARBA"/>
</dbReference>
<dbReference type="RefSeq" id="WP_077403984.1">
    <property type="nucleotide sequence ID" value="NZ_CP019650.1"/>
</dbReference>
<feature type="site" description="Cleavage; by autolysis" evidence="7">
    <location>
        <begin position="194"/>
        <end position="195"/>
    </location>
</feature>
<dbReference type="EMBL" id="CP019650">
    <property type="protein sequence ID" value="AQQ67858.1"/>
    <property type="molecule type" value="Genomic_DNA"/>
</dbReference>
<accession>A0A1Q2M5Q0</accession>
<evidence type="ECO:0000256" key="5">
    <source>
        <dbReference type="PIRSR" id="PIRSR600246-1"/>
    </source>
</evidence>
<dbReference type="SUPFAM" id="SSF56235">
    <property type="entry name" value="N-terminal nucleophile aminohydrolases (Ntn hydrolases)"/>
    <property type="match status" value="1"/>
</dbReference>
<protein>
    <recommendedName>
        <fullName evidence="4">Isoaspartyl peptidase</fullName>
    </recommendedName>
</protein>
<sequence>MKHLLLFAFLFVAVPAWAEKFGLVLHGGAGTITRAKLTDKQEADIRAKLAEARDAGYKVLENGGSSIEAVTTAIIILEDSPLFNAGKGAVYTYDGQHELDASIMDGSNRNAGAVAGVKTVRNPILAAQAVMTQSDHVMLAGSGADAFARHVQLPQVKNSYFDTEFRLQQLEKAKQKMEAEGTSFNVKNSDYKYGTVGVAALDKNGNLAAGTSTGGMTAKRWGRVGDSPIIGAGTWADNNSCAVSATGHGEYFIRYHVAADICSRKLYRDQPLTTAAREVIHDILLPAGGTGGIVAMDRDGNIAMEFNTEGMYRAWRLSDNTSGVAIYNDEMKSP</sequence>
<evidence type="ECO:0000313" key="9">
    <source>
        <dbReference type="Proteomes" id="UP000188219"/>
    </source>
</evidence>
<name>A0A1Q2M5Q0_9GAMM</name>
<keyword evidence="1" id="KW-0645">Protease</keyword>
<keyword evidence="9" id="KW-1185">Reference proteome</keyword>